<evidence type="ECO:0000256" key="5">
    <source>
        <dbReference type="ARBA" id="ARBA00022737"/>
    </source>
</evidence>
<evidence type="ECO:0000256" key="7">
    <source>
        <dbReference type="ARBA" id="ARBA00022833"/>
    </source>
</evidence>
<dbReference type="PROSITE" id="PS00024">
    <property type="entry name" value="HEMOPEXIN"/>
    <property type="match status" value="1"/>
</dbReference>
<evidence type="ECO:0000256" key="10">
    <source>
        <dbReference type="ARBA" id="ARBA00023145"/>
    </source>
</evidence>
<dbReference type="SUPFAM" id="SSF50923">
    <property type="entry name" value="Hemopexin-like domain"/>
    <property type="match status" value="1"/>
</dbReference>
<feature type="binding site" evidence="13">
    <location>
        <position position="236"/>
    </location>
    <ligand>
        <name>Zn(2+)</name>
        <dbReference type="ChEBI" id="CHEBI:29105"/>
        <label>2</label>
        <note>catalytic</note>
    </ligand>
</feature>
<keyword evidence="2" id="KW-0645">Protease</keyword>
<dbReference type="GO" id="GO:0008270">
    <property type="term" value="F:zinc ion binding"/>
    <property type="evidence" value="ECO:0007669"/>
    <property type="project" value="InterPro"/>
</dbReference>
<evidence type="ECO:0000256" key="14">
    <source>
        <dbReference type="PIRSR" id="PIRSR621190-2"/>
    </source>
</evidence>
<feature type="binding site" evidence="14">
    <location>
        <position position="196"/>
    </location>
    <ligand>
        <name>Zn(2+)</name>
        <dbReference type="ChEBI" id="CHEBI:29105"/>
        <label>1</label>
    </ligand>
</feature>
<keyword evidence="7 13" id="KW-0862">Zinc</keyword>
<feature type="chain" id="PRO_5034010646" evidence="17">
    <location>
        <begin position="25"/>
        <end position="535"/>
    </location>
</feature>
<feature type="binding site" evidence="14">
    <location>
        <position position="250"/>
    </location>
    <ligand>
        <name>Zn(2+)</name>
        <dbReference type="ChEBI" id="CHEBI:29105"/>
        <label>2</label>
        <note>catalytic</note>
    </ligand>
</feature>
<dbReference type="InterPro" id="IPR021158">
    <property type="entry name" value="Pept_M10A_Zn_BS"/>
</dbReference>
<feature type="binding site" evidence="13">
    <location>
        <position position="232"/>
    </location>
    <ligand>
        <name>Zn(2+)</name>
        <dbReference type="ChEBI" id="CHEBI:29105"/>
        <label>2</label>
        <note>catalytic</note>
    </ligand>
</feature>
<feature type="region of interest" description="Disordered" evidence="16">
    <location>
        <begin position="271"/>
        <end position="312"/>
    </location>
</feature>
<dbReference type="CDD" id="cd00094">
    <property type="entry name" value="HX"/>
    <property type="match status" value="1"/>
</dbReference>
<feature type="binding site" evidence="14">
    <location>
        <position position="214"/>
    </location>
    <ligand>
        <name>Ca(2+)</name>
        <dbReference type="ChEBI" id="CHEBI:29108"/>
        <label>1</label>
    </ligand>
</feature>
<feature type="binding site" evidence="14">
    <location>
        <position position="189"/>
    </location>
    <ligand>
        <name>Ca(2+)</name>
        <dbReference type="ChEBI" id="CHEBI:29108"/>
        <label>3</label>
    </ligand>
</feature>
<feature type="compositionally biased region" description="Pro residues" evidence="16">
    <location>
        <begin position="279"/>
        <end position="302"/>
    </location>
</feature>
<comment type="cofactor">
    <cofactor evidence="14">
        <name>Zn(2+)</name>
        <dbReference type="ChEBI" id="CHEBI:29105"/>
    </cofactor>
    <text evidence="14">Binds 2 Zn(2+) ions per subunit.</text>
</comment>
<comment type="similarity">
    <text evidence="1">Belongs to the peptidase M10A family.</text>
</comment>
<keyword evidence="8 14" id="KW-0106">Calcium</keyword>
<dbReference type="SUPFAM" id="SSF55486">
    <property type="entry name" value="Metalloproteases ('zincins'), catalytic domain"/>
    <property type="match status" value="1"/>
</dbReference>
<feature type="binding site" evidence="14">
    <location>
        <position position="214"/>
    </location>
    <ligand>
        <name>Ca(2+)</name>
        <dbReference type="ChEBI" id="CHEBI:29108"/>
        <label>3</label>
    </ligand>
</feature>
<gene>
    <name evidence="20" type="primary">LOC110986274</name>
</gene>
<dbReference type="GO" id="GO:0005615">
    <property type="term" value="C:extracellular space"/>
    <property type="evidence" value="ECO:0007669"/>
    <property type="project" value="TreeGrafter"/>
</dbReference>
<dbReference type="PANTHER" id="PTHR10201:SF294">
    <property type="entry name" value="MATRIX METALLOPROTEINASE 16"/>
    <property type="match status" value="1"/>
</dbReference>
<evidence type="ECO:0000313" key="19">
    <source>
        <dbReference type="Proteomes" id="UP000694845"/>
    </source>
</evidence>
<evidence type="ECO:0000256" key="12">
    <source>
        <dbReference type="PIRSR" id="PIRSR001191-1"/>
    </source>
</evidence>
<dbReference type="InterPro" id="IPR024079">
    <property type="entry name" value="MetalloPept_cat_dom_sf"/>
</dbReference>
<dbReference type="FunFam" id="2.110.10.10:FF:000002">
    <property type="entry name" value="Matrix metallopeptidase 3"/>
    <property type="match status" value="1"/>
</dbReference>
<dbReference type="InterPro" id="IPR018486">
    <property type="entry name" value="Hemopexin_CS"/>
</dbReference>
<dbReference type="SMART" id="SM00235">
    <property type="entry name" value="ZnMc"/>
    <property type="match status" value="1"/>
</dbReference>
<feature type="signal peptide" evidence="17">
    <location>
        <begin position="1"/>
        <end position="24"/>
    </location>
</feature>
<feature type="binding site" evidence="14">
    <location>
        <position position="183"/>
    </location>
    <ligand>
        <name>Zn(2+)</name>
        <dbReference type="ChEBI" id="CHEBI:29105"/>
        <label>1</label>
    </ligand>
</feature>
<dbReference type="GO" id="GO:0006508">
    <property type="term" value="P:proteolysis"/>
    <property type="evidence" value="ECO:0007669"/>
    <property type="project" value="UniProtKB-KW"/>
</dbReference>
<dbReference type="InterPro" id="IPR018487">
    <property type="entry name" value="Hemopexin-like_repeat"/>
</dbReference>
<evidence type="ECO:0000256" key="9">
    <source>
        <dbReference type="ARBA" id="ARBA00023049"/>
    </source>
</evidence>
<evidence type="ECO:0000259" key="18">
    <source>
        <dbReference type="SMART" id="SM00235"/>
    </source>
</evidence>
<dbReference type="OrthoDB" id="406838at2759"/>
<dbReference type="InterPro" id="IPR006026">
    <property type="entry name" value="Peptidase_Metallo"/>
</dbReference>
<dbReference type="Gene3D" id="3.40.390.10">
    <property type="entry name" value="Collagenase (Catalytic Domain)"/>
    <property type="match status" value="1"/>
</dbReference>
<evidence type="ECO:0000256" key="8">
    <source>
        <dbReference type="ARBA" id="ARBA00022837"/>
    </source>
</evidence>
<feature type="binding site" evidence="13">
    <location>
        <position position="242"/>
    </location>
    <ligand>
        <name>Zn(2+)</name>
        <dbReference type="ChEBI" id="CHEBI:29105"/>
        <label>2</label>
        <note>catalytic</note>
    </ligand>
</feature>
<dbReference type="InterPro" id="IPR001818">
    <property type="entry name" value="Pept_M10_metallopeptidase"/>
</dbReference>
<dbReference type="Proteomes" id="UP000694845">
    <property type="component" value="Unplaced"/>
</dbReference>
<feature type="binding site" evidence="14">
    <location>
        <position position="361"/>
    </location>
    <ligand>
        <name>Ca(2+)</name>
        <dbReference type="ChEBI" id="CHEBI:29108"/>
        <label>4</label>
    </ligand>
</feature>
<dbReference type="Pfam" id="PF00045">
    <property type="entry name" value="Hemopexin"/>
    <property type="match status" value="3"/>
</dbReference>
<dbReference type="GO" id="GO:0030574">
    <property type="term" value="P:collagen catabolic process"/>
    <property type="evidence" value="ECO:0007669"/>
    <property type="project" value="TreeGrafter"/>
</dbReference>
<evidence type="ECO:0000256" key="15">
    <source>
        <dbReference type="PROSITE-ProRule" id="PRU01011"/>
    </source>
</evidence>
<feature type="binding site" evidence="14">
    <location>
        <position position="205"/>
    </location>
    <ligand>
        <name>Ca(2+)</name>
        <dbReference type="ChEBI" id="CHEBI:29108"/>
        <label>2</label>
    </ligand>
</feature>
<accession>A0A8B7ZDG7</accession>
<feature type="binding site" evidence="14">
    <location>
        <position position="137"/>
    </location>
    <ligand>
        <name>Ca(2+)</name>
        <dbReference type="ChEBI" id="CHEBI:29108"/>
        <label>1</label>
    </ligand>
</feature>
<evidence type="ECO:0000256" key="6">
    <source>
        <dbReference type="ARBA" id="ARBA00022801"/>
    </source>
</evidence>
<proteinExistence type="inferred from homology"/>
<dbReference type="InterPro" id="IPR036375">
    <property type="entry name" value="Hemopexin-like_dom_sf"/>
</dbReference>
<dbReference type="KEGG" id="aplc:110986274"/>
<dbReference type="SMART" id="SM00120">
    <property type="entry name" value="HX"/>
    <property type="match status" value="4"/>
</dbReference>
<dbReference type="GO" id="GO:0030198">
    <property type="term" value="P:extracellular matrix organization"/>
    <property type="evidence" value="ECO:0007669"/>
    <property type="project" value="TreeGrafter"/>
</dbReference>
<evidence type="ECO:0000256" key="11">
    <source>
        <dbReference type="ARBA" id="ARBA00023157"/>
    </source>
</evidence>
<reference evidence="20" key="1">
    <citation type="submission" date="2025-08" db="UniProtKB">
        <authorList>
            <consortium name="RefSeq"/>
        </authorList>
    </citation>
    <scope>IDENTIFICATION</scope>
</reference>
<feature type="binding site" evidence="14">
    <location>
        <position position="181"/>
    </location>
    <ligand>
        <name>Zn(2+)</name>
        <dbReference type="ChEBI" id="CHEBI:29105"/>
        <label>1</label>
    </ligand>
</feature>
<name>A0A8B7ZDG7_ACAPL</name>
<feature type="binding site" evidence="14">
    <location>
        <position position="456"/>
    </location>
    <ligand>
        <name>Ca(2+)</name>
        <dbReference type="ChEBI" id="CHEBI:29108"/>
        <label>4</label>
    </ligand>
</feature>
<dbReference type="PANTHER" id="PTHR10201">
    <property type="entry name" value="MATRIX METALLOPROTEINASE"/>
    <property type="match status" value="1"/>
</dbReference>
<dbReference type="GO" id="GO:0031012">
    <property type="term" value="C:extracellular matrix"/>
    <property type="evidence" value="ECO:0007669"/>
    <property type="project" value="InterPro"/>
</dbReference>
<feature type="active site" evidence="12">
    <location>
        <position position="233"/>
    </location>
</feature>
<dbReference type="FunFam" id="3.40.390.10:FF:000022">
    <property type="entry name" value="Matrix metalloproteinase 1, isoform C"/>
    <property type="match status" value="1"/>
</dbReference>
<feature type="binding site" evidence="14">
    <location>
        <position position="171"/>
    </location>
    <ligand>
        <name>Ca(2+)</name>
        <dbReference type="ChEBI" id="CHEBI:29108"/>
        <label>2</label>
    </ligand>
</feature>
<evidence type="ECO:0000256" key="1">
    <source>
        <dbReference type="ARBA" id="ARBA00010370"/>
    </source>
</evidence>
<dbReference type="Pfam" id="PF01471">
    <property type="entry name" value="PG_binding_1"/>
    <property type="match status" value="1"/>
</dbReference>
<dbReference type="InterPro" id="IPR033739">
    <property type="entry name" value="M10A_MMP"/>
</dbReference>
<dbReference type="GO" id="GO:0004222">
    <property type="term" value="F:metalloendopeptidase activity"/>
    <property type="evidence" value="ECO:0007669"/>
    <property type="project" value="InterPro"/>
</dbReference>
<keyword evidence="6" id="KW-0378">Hydrolase</keyword>
<dbReference type="InterPro" id="IPR000585">
    <property type="entry name" value="Hemopexin-like_dom"/>
</dbReference>
<keyword evidence="9" id="KW-0482">Metalloprotease</keyword>
<feature type="repeat" description="Hemopexin" evidence="15">
    <location>
        <begin position="452"/>
        <end position="497"/>
    </location>
</feature>
<sequence>MALLSMLPLLVLVVSLKAVFFAQSSEVQHLMSGVNYLQKYGYMDEPDPNAAELISEIEVRQSIMLMQRFFGLRMTGQIDEATAEMMGKPRCGLPDIPRGRGRWFGTSWGGRAKRYLTQGIRWEKYDLTYSFDNYTPDLSRNQVRDSIERALKVWSDVTPLRFREIQGGNPDIHIKFASREHGDSYSFDGSGGTLAHAFFPGTGIGGDAHFDEDESFTFGTYQGTNLFTVAAHELGHSLGLGHSDVQGALMAPYYQGYDPNFRLHSDDIAGVQSLYGGNPRPPTRPQPRPTDPPVPTQPPVEPEPTISPTCTGGFSAVSDIRREVFIFKEEKMWRLSNSGTPLTGYPMPTSRFWGSAPSHADAVFEKLDGTIVFVKGSRFWEFNGLNMKQGFPQHVGQLTGGELSDVDAVLSLRREAKTYFFKDALCWRFDGMEGQMEAGYPKSIADEWVGGPDSVDAAFNLDGDSYLIQGNRYWRFSDGSRTTEAEPGWFTVDFLGCSEDTVFTPTDPAPSGAARTALELWVYLLSALTALIFLT</sequence>
<feature type="domain" description="Peptidase metallopeptidase" evidence="18">
    <location>
        <begin position="118"/>
        <end position="277"/>
    </location>
</feature>
<dbReference type="CDD" id="cd04278">
    <property type="entry name" value="ZnMc_MMP"/>
    <property type="match status" value="1"/>
</dbReference>
<dbReference type="InterPro" id="IPR036365">
    <property type="entry name" value="PGBD-like_sf"/>
</dbReference>
<protein>
    <submittedName>
        <fullName evidence="20">Matrix metalloproteinase-16-like</fullName>
    </submittedName>
</protein>
<feature type="repeat" description="Hemopexin" evidence="15">
    <location>
        <begin position="403"/>
        <end position="451"/>
    </location>
</feature>
<feature type="repeat" description="Hemopexin" evidence="15">
    <location>
        <begin position="357"/>
        <end position="402"/>
    </location>
</feature>
<evidence type="ECO:0000256" key="3">
    <source>
        <dbReference type="ARBA" id="ARBA00022723"/>
    </source>
</evidence>
<feature type="binding site" evidence="14">
    <location>
        <position position="207"/>
    </location>
    <ligand>
        <name>Ca(2+)</name>
        <dbReference type="ChEBI" id="CHEBI:29108"/>
        <label>2</label>
    </ligand>
</feature>
<feature type="repeat" description="Hemopexin" evidence="15">
    <location>
        <begin position="311"/>
        <end position="356"/>
    </location>
</feature>
<dbReference type="InterPro" id="IPR021190">
    <property type="entry name" value="Pept_M10A"/>
</dbReference>
<dbReference type="OMA" id="QEHNDEY"/>
<keyword evidence="5" id="KW-0677">Repeat</keyword>
<evidence type="ECO:0000256" key="16">
    <source>
        <dbReference type="SAM" id="MobiDB-lite"/>
    </source>
</evidence>
<feature type="binding site" evidence="14">
    <location>
        <position position="188"/>
    </location>
    <ligand>
        <name>Ca(2+)</name>
        <dbReference type="ChEBI" id="CHEBI:29108"/>
        <label>3</label>
    </ligand>
</feature>
<dbReference type="Gene3D" id="2.110.10.10">
    <property type="entry name" value="Hemopexin-like domain"/>
    <property type="match status" value="1"/>
</dbReference>
<organism evidence="19 20">
    <name type="scientific">Acanthaster planci</name>
    <name type="common">Crown-of-thorns starfish</name>
    <dbReference type="NCBI Taxonomy" id="133434"/>
    <lineage>
        <taxon>Eukaryota</taxon>
        <taxon>Metazoa</taxon>
        <taxon>Echinodermata</taxon>
        <taxon>Eleutherozoa</taxon>
        <taxon>Asterozoa</taxon>
        <taxon>Asteroidea</taxon>
        <taxon>Valvatacea</taxon>
        <taxon>Valvatida</taxon>
        <taxon>Acanthasteridae</taxon>
        <taxon>Acanthaster</taxon>
    </lineage>
</organism>
<keyword evidence="3 13" id="KW-0479">Metal-binding</keyword>
<dbReference type="RefSeq" id="XP_022103714.1">
    <property type="nucleotide sequence ID" value="XM_022248022.1"/>
</dbReference>
<dbReference type="PROSITE" id="PS00546">
    <property type="entry name" value="CYSTEINE_SWITCH"/>
    <property type="match status" value="1"/>
</dbReference>
<dbReference type="SUPFAM" id="SSF47090">
    <property type="entry name" value="PGBD-like"/>
    <property type="match status" value="1"/>
</dbReference>
<keyword evidence="19" id="KW-1185">Reference proteome</keyword>
<comment type="cofactor">
    <cofactor evidence="14">
        <name>Ca(2+)</name>
        <dbReference type="ChEBI" id="CHEBI:29108"/>
    </cofactor>
    <text evidence="14">Can bind about 5 Ca(2+) ions per subunit.</text>
</comment>
<dbReference type="PIRSF" id="PIRSF001191">
    <property type="entry name" value="Peptidase_M10A_matrix"/>
    <property type="match status" value="1"/>
</dbReference>
<keyword evidence="11" id="KW-1015">Disulfide bond</keyword>
<evidence type="ECO:0000256" key="2">
    <source>
        <dbReference type="ARBA" id="ARBA00022670"/>
    </source>
</evidence>
<feature type="binding site" evidence="14">
    <location>
        <position position="211"/>
    </location>
    <ligand>
        <name>Ca(2+)</name>
        <dbReference type="ChEBI" id="CHEBI:29108"/>
        <label>3</label>
    </ligand>
</feature>
<dbReference type="PRINTS" id="PR00138">
    <property type="entry name" value="MATRIXIN"/>
</dbReference>
<feature type="binding site" evidence="14">
    <location>
        <position position="209"/>
    </location>
    <ligand>
        <name>Zn(2+)</name>
        <dbReference type="ChEBI" id="CHEBI:29105"/>
        <label>1</label>
    </ligand>
</feature>
<feature type="binding site" description="in inhibited form" evidence="14">
    <location>
        <position position="91"/>
    </location>
    <ligand>
        <name>Zn(2+)</name>
        <dbReference type="ChEBI" id="CHEBI:29105"/>
        <label>2</label>
        <note>catalytic</note>
    </ligand>
</feature>
<keyword evidence="4 17" id="KW-0732">Signal</keyword>
<dbReference type="AlphaFoldDB" id="A0A8B7ZDG7"/>
<evidence type="ECO:0000256" key="4">
    <source>
        <dbReference type="ARBA" id="ARBA00022729"/>
    </source>
</evidence>
<dbReference type="InterPro" id="IPR002477">
    <property type="entry name" value="Peptidoglycan-bd-like"/>
</dbReference>
<evidence type="ECO:0000256" key="17">
    <source>
        <dbReference type="SAM" id="SignalP"/>
    </source>
</evidence>
<keyword evidence="10" id="KW-0865">Zymogen</keyword>
<dbReference type="Pfam" id="PF00413">
    <property type="entry name" value="Peptidase_M10"/>
    <property type="match status" value="1"/>
</dbReference>
<dbReference type="PROSITE" id="PS51642">
    <property type="entry name" value="HEMOPEXIN_2"/>
    <property type="match status" value="4"/>
</dbReference>
<evidence type="ECO:0000313" key="20">
    <source>
        <dbReference type="RefSeq" id="XP_022103714.1"/>
    </source>
</evidence>
<dbReference type="GeneID" id="110986274"/>
<evidence type="ECO:0000256" key="13">
    <source>
        <dbReference type="PIRSR" id="PIRSR001191-2"/>
    </source>
</evidence>